<dbReference type="Gene3D" id="2.60.40.10">
    <property type="entry name" value="Immunoglobulins"/>
    <property type="match status" value="1"/>
</dbReference>
<evidence type="ECO:0000313" key="2">
    <source>
        <dbReference type="EMBL" id="MCD1295921.1"/>
    </source>
</evidence>
<proteinExistence type="predicted"/>
<reference evidence="2 3" key="1">
    <citation type="submission" date="2017-11" db="EMBL/GenBank/DDBJ databases">
        <title>Isolation and Characterization of Family Methanocellaceae Species from Potential Methane Hydrate Area Offshore Southwestern Taiwan.</title>
        <authorList>
            <person name="Zhang W.-L."/>
            <person name="Chen W.-C."/>
            <person name="Lai M.-C."/>
            <person name="Chen S.-C."/>
        </authorList>
    </citation>
    <scope>NUCLEOTIDE SEQUENCE [LARGE SCALE GENOMIC DNA]</scope>
    <source>
        <strain evidence="2 3">CWC-04</strain>
    </source>
</reference>
<comment type="caution">
    <text evidence="2">The sequence shown here is derived from an EMBL/GenBank/DDBJ whole genome shotgun (WGS) entry which is preliminary data.</text>
</comment>
<dbReference type="PROSITE" id="PS51257">
    <property type="entry name" value="PROKAR_LIPOPROTEIN"/>
    <property type="match status" value="1"/>
</dbReference>
<dbReference type="RefSeq" id="WP_230742780.1">
    <property type="nucleotide sequence ID" value="NZ_PGCK01000012.1"/>
</dbReference>
<name>A0AAP2RE00_9EURY</name>
<dbReference type="Proteomes" id="UP001320159">
    <property type="component" value="Unassembled WGS sequence"/>
</dbReference>
<dbReference type="InterPro" id="IPR013783">
    <property type="entry name" value="Ig-like_fold"/>
</dbReference>
<protein>
    <submittedName>
        <fullName evidence="2">Uncharacterized protein</fullName>
    </submittedName>
</protein>
<evidence type="ECO:0000313" key="3">
    <source>
        <dbReference type="Proteomes" id="UP001320159"/>
    </source>
</evidence>
<dbReference type="AlphaFoldDB" id="A0AAP2RE00"/>
<organism evidence="2 3">
    <name type="scientific">Methanooceanicella nereidis</name>
    <dbReference type="NCBI Taxonomy" id="2052831"/>
    <lineage>
        <taxon>Archaea</taxon>
        <taxon>Methanobacteriati</taxon>
        <taxon>Methanobacteriota</taxon>
        <taxon>Stenosarchaea group</taxon>
        <taxon>Methanomicrobia</taxon>
        <taxon>Methanocellales</taxon>
        <taxon>Methanocellaceae</taxon>
        <taxon>Methanooceanicella</taxon>
    </lineage>
</organism>
<accession>A0AAP2RE00</accession>
<feature type="region of interest" description="Disordered" evidence="1">
    <location>
        <begin position="24"/>
        <end position="47"/>
    </location>
</feature>
<dbReference type="EMBL" id="PGCK01000012">
    <property type="protein sequence ID" value="MCD1295921.1"/>
    <property type="molecule type" value="Genomic_DNA"/>
</dbReference>
<gene>
    <name evidence="2" type="ORF">CUJ83_13040</name>
</gene>
<sequence>MNYKSLLALLSVLMLVAISGCTESEQGPSPAASSTPEPTISTTPVPSQGPISIGVIKSNQVSVADVKVAYNRGKELQAEDFSILLVNNGNTPARNTAISLKISDAQTAQYYFGDQFQVGEIPPNSSKWVNLTTISHDYTFSIMVDMDVYWGDNLEFKNSYKKAMSLAFVPWT</sequence>
<keyword evidence="3" id="KW-1185">Reference proteome</keyword>
<feature type="compositionally biased region" description="Low complexity" evidence="1">
    <location>
        <begin position="28"/>
        <end position="46"/>
    </location>
</feature>
<evidence type="ECO:0000256" key="1">
    <source>
        <dbReference type="SAM" id="MobiDB-lite"/>
    </source>
</evidence>